<gene>
    <name evidence="1" type="ORF">ACFSKV_14615</name>
</gene>
<comment type="caution">
    <text evidence="1">The sequence shown here is derived from an EMBL/GenBank/DDBJ whole genome shotgun (WGS) entry which is preliminary data.</text>
</comment>
<keyword evidence="2" id="KW-1185">Reference proteome</keyword>
<name>A0ABW5BA79_9BACT</name>
<dbReference type="Proteomes" id="UP001597414">
    <property type="component" value="Unassembled WGS sequence"/>
</dbReference>
<evidence type="ECO:0000313" key="1">
    <source>
        <dbReference type="EMBL" id="MFD2202808.1"/>
    </source>
</evidence>
<protein>
    <submittedName>
        <fullName evidence="1">Uncharacterized protein</fullName>
    </submittedName>
</protein>
<reference evidence="2" key="1">
    <citation type="journal article" date="2019" name="Int. J. Syst. Evol. Microbiol.">
        <title>The Global Catalogue of Microorganisms (GCM) 10K type strain sequencing project: providing services to taxonomists for standard genome sequencing and annotation.</title>
        <authorList>
            <consortium name="The Broad Institute Genomics Platform"/>
            <consortium name="The Broad Institute Genome Sequencing Center for Infectious Disease"/>
            <person name="Wu L."/>
            <person name="Ma J."/>
        </authorList>
    </citation>
    <scope>NUCLEOTIDE SEQUENCE [LARGE SCALE GENOMIC DNA]</scope>
    <source>
        <strain evidence="2">KCTC 19812</strain>
    </source>
</reference>
<organism evidence="1 2">
    <name type="scientific">Shivajiella indica</name>
    <dbReference type="NCBI Taxonomy" id="872115"/>
    <lineage>
        <taxon>Bacteria</taxon>
        <taxon>Pseudomonadati</taxon>
        <taxon>Bacteroidota</taxon>
        <taxon>Cytophagia</taxon>
        <taxon>Cytophagales</taxon>
        <taxon>Cyclobacteriaceae</taxon>
        <taxon>Shivajiella</taxon>
    </lineage>
</organism>
<accession>A0ABW5BA79</accession>
<sequence length="513" mass="59637">MIDISAYYEKLEIALQQKSNPSYKTKIQDELSKSEWQERLFGIERTLSNIKDEKDFIEYQKSLTKLFNDLYEVITAPGVDYFISWVDEITADKNNANSKKLRKYLVDHYADSNISNSIESINSNKAILEIENSIFYPLLKDITKELKKQTDNLLKDPSQFENNIDDYFETLTTTLDGLESIQELQYSKNDQLYTDNQKASHIDFYNDYLKSIIDRGQSLKPQNETEKTQSIIIKVENRVKEIKKGISLLHDSKVALSQDETLKSIFLKLDKEVNYEKGVLNALNQFIDETWAEVEDHYNKIKNFFNQSISINFNPNWNSFSKKGGVISIIDEYTKIIGENVLTTNSNKSSDVTKKILKAKAKSIEKYLEQQTNLKDEIEVEFNERVKEFEAKSKIQLLQSLSSNNQELLKIKQGIESNIEGLKGGILKLNENNNIILFLRDYFTSTFNCFNEIRSEFEVFLQKSGMEKHLEWVEKKCNNSSEGVITTDDLNDVILIKKLLEQDLIKIEIKKKY</sequence>
<dbReference type="RefSeq" id="WP_380804271.1">
    <property type="nucleotide sequence ID" value="NZ_JBHUIV010000020.1"/>
</dbReference>
<proteinExistence type="predicted"/>
<dbReference type="EMBL" id="JBHUIV010000020">
    <property type="protein sequence ID" value="MFD2202808.1"/>
    <property type="molecule type" value="Genomic_DNA"/>
</dbReference>
<evidence type="ECO:0000313" key="2">
    <source>
        <dbReference type="Proteomes" id="UP001597414"/>
    </source>
</evidence>